<name>A0A0D2BHM8_9EURO</name>
<organism evidence="2 3">
    <name type="scientific">Exophiala spinifera</name>
    <dbReference type="NCBI Taxonomy" id="91928"/>
    <lineage>
        <taxon>Eukaryota</taxon>
        <taxon>Fungi</taxon>
        <taxon>Dikarya</taxon>
        <taxon>Ascomycota</taxon>
        <taxon>Pezizomycotina</taxon>
        <taxon>Eurotiomycetes</taxon>
        <taxon>Chaetothyriomycetidae</taxon>
        <taxon>Chaetothyriales</taxon>
        <taxon>Herpotrichiellaceae</taxon>
        <taxon>Exophiala</taxon>
    </lineage>
</organism>
<evidence type="ECO:0008006" key="4">
    <source>
        <dbReference type="Google" id="ProtNLM"/>
    </source>
</evidence>
<dbReference type="STRING" id="91928.A0A0D2BHM8"/>
<gene>
    <name evidence="2" type="ORF">PV08_02408</name>
</gene>
<accession>A0A0D2BHM8</accession>
<dbReference type="Proteomes" id="UP000053328">
    <property type="component" value="Unassembled WGS sequence"/>
</dbReference>
<evidence type="ECO:0000313" key="3">
    <source>
        <dbReference type="Proteomes" id="UP000053328"/>
    </source>
</evidence>
<dbReference type="EMBL" id="KN847493">
    <property type="protein sequence ID" value="KIW18120.1"/>
    <property type="molecule type" value="Genomic_DNA"/>
</dbReference>
<keyword evidence="3" id="KW-1185">Reference proteome</keyword>
<dbReference type="PANTHER" id="PTHR37540:SF5">
    <property type="entry name" value="TRANSCRIPTION FACTOR DOMAIN-CONTAINING PROTEIN"/>
    <property type="match status" value="1"/>
</dbReference>
<evidence type="ECO:0000256" key="1">
    <source>
        <dbReference type="SAM" id="MobiDB-lite"/>
    </source>
</evidence>
<dbReference type="HOGENOM" id="CLU_532130_0_0_1"/>
<proteinExistence type="predicted"/>
<sequence length="501" mass="56848">MTARRKGSAISSTCTNETETAEQSISNSTFEFVLMAPNGGFNKYGISQIRAHTTRELHKARRQAGQTFLRRHRNRLGNVYFGSQFDSFKALPQLRMEEKRPGILNEVKYNGIAVQELIVLAVFHVYNQTAMKQVIWPRGTKDDTFFTGMLLMCSVHLDSLHTRSNVLSPVSTALKLEAMRKVRERIQTRSADDIISSISAIACLAACALVRDEIEGADEYQLHRKAYAVLIKEAFEQRMFERSRFCKDVLRIITVIAIGRRCRMPTPGLAPVIDSAIALKEYEYVFEDEWQSRTHAQPELFSPVYDGREKPDEDAFPYVHTDHLRHLLQMMQSVIEIWTRQTRTPLEVGDKEVAVLDLLCPQILSLPSATLPGLACTGDYVYEACRVTSVLMIQSVERSQSWKKVAQGSKLMGELRAALERTELGPTLERGVSGGHWRKNLGLLYWIVLVFHCAAFGSADYAFAHALQTSLSFELTYNYHDWHGALVPMLMLKDVMPDLYD</sequence>
<protein>
    <recommendedName>
        <fullName evidence="4">Transcription factor domain-containing protein</fullName>
    </recommendedName>
</protein>
<dbReference type="AlphaFoldDB" id="A0A0D2BHM8"/>
<feature type="region of interest" description="Disordered" evidence="1">
    <location>
        <begin position="1"/>
        <end position="22"/>
    </location>
</feature>
<dbReference type="VEuPathDB" id="FungiDB:PV08_02408"/>
<feature type="compositionally biased region" description="Polar residues" evidence="1">
    <location>
        <begin position="9"/>
        <end position="22"/>
    </location>
</feature>
<dbReference type="RefSeq" id="XP_016238336.1">
    <property type="nucleotide sequence ID" value="XM_016376766.1"/>
</dbReference>
<dbReference type="OrthoDB" id="4118423at2759"/>
<dbReference type="PANTHER" id="PTHR37540">
    <property type="entry name" value="TRANSCRIPTION FACTOR (ACR-2), PUTATIVE-RELATED-RELATED"/>
    <property type="match status" value="1"/>
</dbReference>
<dbReference type="GeneID" id="27329491"/>
<evidence type="ECO:0000313" key="2">
    <source>
        <dbReference type="EMBL" id="KIW18120.1"/>
    </source>
</evidence>
<reference evidence="2 3" key="1">
    <citation type="submission" date="2015-01" db="EMBL/GenBank/DDBJ databases">
        <title>The Genome Sequence of Exophiala spinifera CBS89968.</title>
        <authorList>
            <consortium name="The Broad Institute Genomics Platform"/>
            <person name="Cuomo C."/>
            <person name="de Hoog S."/>
            <person name="Gorbushina A."/>
            <person name="Stielow B."/>
            <person name="Teixiera M."/>
            <person name="Abouelleil A."/>
            <person name="Chapman S.B."/>
            <person name="Priest M."/>
            <person name="Young S.K."/>
            <person name="Wortman J."/>
            <person name="Nusbaum C."/>
            <person name="Birren B."/>
        </authorList>
    </citation>
    <scope>NUCLEOTIDE SEQUENCE [LARGE SCALE GENOMIC DNA]</scope>
    <source>
        <strain evidence="2 3">CBS 89968</strain>
    </source>
</reference>